<sequence>MVVDQGSPARRPVEIQVTGEQGSSRWAVVEIPVTGERIEARVTRSAAWTKQGVRVEKLELEAPAEENWVYGEQGQNSELSTAWTFHITRLSTAQATAEYDISNYKSDLLCGVLEKAAGLTNDDFEAEGDESYWESVWDLLVGRFLMLSFGVLNDQEASQLLEEKYTGLG</sequence>
<accession>A0AAW1PHD6</accession>
<evidence type="ECO:0000313" key="1">
    <source>
        <dbReference type="EMBL" id="KAK9807815.1"/>
    </source>
</evidence>
<dbReference type="EMBL" id="JALJOR010000012">
    <property type="protein sequence ID" value="KAK9807815.1"/>
    <property type="molecule type" value="Genomic_DNA"/>
</dbReference>
<dbReference type="Proteomes" id="UP001489004">
    <property type="component" value="Unassembled WGS sequence"/>
</dbReference>
<keyword evidence="2" id="KW-1185">Reference proteome</keyword>
<comment type="caution">
    <text evidence="1">The sequence shown here is derived from an EMBL/GenBank/DDBJ whole genome shotgun (WGS) entry which is preliminary data.</text>
</comment>
<evidence type="ECO:0000313" key="2">
    <source>
        <dbReference type="Proteomes" id="UP001489004"/>
    </source>
</evidence>
<organism evidence="1 2">
    <name type="scientific">[Myrmecia] bisecta</name>
    <dbReference type="NCBI Taxonomy" id="41462"/>
    <lineage>
        <taxon>Eukaryota</taxon>
        <taxon>Viridiplantae</taxon>
        <taxon>Chlorophyta</taxon>
        <taxon>core chlorophytes</taxon>
        <taxon>Trebouxiophyceae</taxon>
        <taxon>Trebouxiales</taxon>
        <taxon>Trebouxiaceae</taxon>
        <taxon>Myrmecia</taxon>
    </lineage>
</organism>
<reference evidence="1 2" key="1">
    <citation type="journal article" date="2024" name="Nat. Commun.">
        <title>Phylogenomics reveals the evolutionary origins of lichenization in chlorophyte algae.</title>
        <authorList>
            <person name="Puginier C."/>
            <person name="Libourel C."/>
            <person name="Otte J."/>
            <person name="Skaloud P."/>
            <person name="Haon M."/>
            <person name="Grisel S."/>
            <person name="Petersen M."/>
            <person name="Berrin J.G."/>
            <person name="Delaux P.M."/>
            <person name="Dal Grande F."/>
            <person name="Keller J."/>
        </authorList>
    </citation>
    <scope>NUCLEOTIDE SEQUENCE [LARGE SCALE GENOMIC DNA]</scope>
    <source>
        <strain evidence="1 2">SAG 2043</strain>
    </source>
</reference>
<name>A0AAW1PHD6_9CHLO</name>
<protein>
    <submittedName>
        <fullName evidence="1">Uncharacterized protein</fullName>
    </submittedName>
</protein>
<proteinExistence type="predicted"/>
<gene>
    <name evidence="1" type="ORF">WJX72_010151</name>
</gene>
<dbReference type="AlphaFoldDB" id="A0AAW1PHD6"/>